<dbReference type="CDD" id="cd00132">
    <property type="entry name" value="CRIB"/>
    <property type="match status" value="1"/>
</dbReference>
<evidence type="ECO:0000259" key="1">
    <source>
        <dbReference type="PROSITE" id="PS50108"/>
    </source>
</evidence>
<dbReference type="Proteomes" id="UP000231279">
    <property type="component" value="Unassembled WGS sequence"/>
</dbReference>
<comment type="caution">
    <text evidence="2">The sequence shown here is derived from an EMBL/GenBank/DDBJ whole genome shotgun (WGS) entry which is preliminary data.</text>
</comment>
<dbReference type="OrthoDB" id="678664at2759"/>
<dbReference type="Pfam" id="PF00786">
    <property type="entry name" value="PBD"/>
    <property type="match status" value="1"/>
</dbReference>
<protein>
    <recommendedName>
        <fullName evidence="1">CRIB domain-containing protein</fullName>
    </recommendedName>
</protein>
<reference evidence="3" key="1">
    <citation type="journal article" date="2018" name="Gigascience">
        <title>Genome assembly of the Pink Ipe (Handroanthus impetiginosus, Bignoniaceae), a highly valued, ecologically keystone Neotropical timber forest tree.</title>
        <authorList>
            <person name="Silva-Junior O.B."/>
            <person name="Grattapaglia D."/>
            <person name="Novaes E."/>
            <person name="Collevatti R.G."/>
        </authorList>
    </citation>
    <scope>NUCLEOTIDE SEQUENCE [LARGE SCALE GENOMIC DNA]</scope>
    <source>
        <strain evidence="3">cv. UFG-1</strain>
    </source>
</reference>
<dbReference type="PROSITE" id="PS50108">
    <property type="entry name" value="CRIB"/>
    <property type="match status" value="1"/>
</dbReference>
<dbReference type="PANTHER" id="PTHR46931:SF14">
    <property type="entry name" value="CRIB DOMAIN-CONTAINING PROTEIN RIC2"/>
    <property type="match status" value="1"/>
</dbReference>
<dbReference type="PANTHER" id="PTHR46931">
    <property type="entry name" value="CRIB DOMAIN-CONTAINING PROTEIN RIC2"/>
    <property type="match status" value="1"/>
</dbReference>
<evidence type="ECO:0000313" key="2">
    <source>
        <dbReference type="EMBL" id="PIN11645.1"/>
    </source>
</evidence>
<name>A0A2G9H299_9LAMI</name>
<dbReference type="Gene3D" id="3.90.810.10">
    <property type="entry name" value="CRIB domain"/>
    <property type="match status" value="1"/>
</dbReference>
<dbReference type="InterPro" id="IPR036936">
    <property type="entry name" value="CRIB_dom_sf"/>
</dbReference>
<gene>
    <name evidence="2" type="ORF">CDL12_15755</name>
</gene>
<dbReference type="InterPro" id="IPR000095">
    <property type="entry name" value="CRIB_dom"/>
</dbReference>
<dbReference type="SMART" id="SM00285">
    <property type="entry name" value="PBD"/>
    <property type="match status" value="1"/>
</dbReference>
<accession>A0A2G9H299</accession>
<proteinExistence type="predicted"/>
<organism evidence="2 3">
    <name type="scientific">Handroanthus impetiginosus</name>
    <dbReference type="NCBI Taxonomy" id="429701"/>
    <lineage>
        <taxon>Eukaryota</taxon>
        <taxon>Viridiplantae</taxon>
        <taxon>Streptophyta</taxon>
        <taxon>Embryophyta</taxon>
        <taxon>Tracheophyta</taxon>
        <taxon>Spermatophyta</taxon>
        <taxon>Magnoliopsida</taxon>
        <taxon>eudicotyledons</taxon>
        <taxon>Gunneridae</taxon>
        <taxon>Pentapetalae</taxon>
        <taxon>asterids</taxon>
        <taxon>lamiids</taxon>
        <taxon>Lamiales</taxon>
        <taxon>Bignoniaceae</taxon>
        <taxon>Crescentiina</taxon>
        <taxon>Tabebuia alliance</taxon>
        <taxon>Handroanthus</taxon>
    </lineage>
</organism>
<sequence>MMMRDGRLERFLLLPFSIRCDSKSSVALATTTLPAKRLKSKQKGGEEQLSKLKMKKNQCISKVSFSQRVTRLIRHFKGFPHFFVYKQGIEEIEIGFPTDVKHVTHIGLDGSTTFNPVPNWENLEATQLLSYPSVSLQQFDLAMAAQSHDPLGIN</sequence>
<evidence type="ECO:0000313" key="3">
    <source>
        <dbReference type="Proteomes" id="UP000231279"/>
    </source>
</evidence>
<feature type="domain" description="CRIB" evidence="1">
    <location>
        <begin position="94"/>
        <end position="107"/>
    </location>
</feature>
<dbReference type="AlphaFoldDB" id="A0A2G9H299"/>
<keyword evidence="3" id="KW-1185">Reference proteome</keyword>
<dbReference type="STRING" id="429701.A0A2G9H299"/>
<dbReference type="InterPro" id="IPR044509">
    <property type="entry name" value="RIC2/4"/>
</dbReference>
<dbReference type="EMBL" id="NKXS01002903">
    <property type="protein sequence ID" value="PIN11645.1"/>
    <property type="molecule type" value="Genomic_DNA"/>
</dbReference>